<keyword evidence="2" id="KW-1185">Reference proteome</keyword>
<dbReference type="Proteomes" id="UP001164539">
    <property type="component" value="Chromosome 2"/>
</dbReference>
<accession>A0ACC1YN74</accession>
<comment type="caution">
    <text evidence="1">The sequence shown here is derived from an EMBL/GenBank/DDBJ whole genome shotgun (WGS) entry which is preliminary data.</text>
</comment>
<gene>
    <name evidence="1" type="ORF">OWV82_003604</name>
</gene>
<reference evidence="1 2" key="1">
    <citation type="journal article" date="2023" name="Science">
        <title>Complex scaffold remodeling in plant triterpene biosynthesis.</title>
        <authorList>
            <person name="De La Pena R."/>
            <person name="Hodgson H."/>
            <person name="Liu J.C."/>
            <person name="Stephenson M.J."/>
            <person name="Martin A.C."/>
            <person name="Owen C."/>
            <person name="Harkess A."/>
            <person name="Leebens-Mack J."/>
            <person name="Jimenez L.E."/>
            <person name="Osbourn A."/>
            <person name="Sattely E.S."/>
        </authorList>
    </citation>
    <scope>NUCLEOTIDE SEQUENCE [LARGE SCALE GENOMIC DNA]</scope>
    <source>
        <strain evidence="2">cv. JPN11</strain>
        <tissue evidence="1">Leaf</tissue>
    </source>
</reference>
<organism evidence="1 2">
    <name type="scientific">Melia azedarach</name>
    <name type="common">Chinaberry tree</name>
    <dbReference type="NCBI Taxonomy" id="155640"/>
    <lineage>
        <taxon>Eukaryota</taxon>
        <taxon>Viridiplantae</taxon>
        <taxon>Streptophyta</taxon>
        <taxon>Embryophyta</taxon>
        <taxon>Tracheophyta</taxon>
        <taxon>Spermatophyta</taxon>
        <taxon>Magnoliopsida</taxon>
        <taxon>eudicotyledons</taxon>
        <taxon>Gunneridae</taxon>
        <taxon>Pentapetalae</taxon>
        <taxon>rosids</taxon>
        <taxon>malvids</taxon>
        <taxon>Sapindales</taxon>
        <taxon>Meliaceae</taxon>
        <taxon>Melia</taxon>
    </lineage>
</organism>
<protein>
    <submittedName>
        <fullName evidence="1">Double-stranded RNA-binding protein</fullName>
    </submittedName>
</protein>
<dbReference type="EMBL" id="CM051395">
    <property type="protein sequence ID" value="KAJ4724637.1"/>
    <property type="molecule type" value="Genomic_DNA"/>
</dbReference>
<evidence type="ECO:0000313" key="1">
    <source>
        <dbReference type="EMBL" id="KAJ4724637.1"/>
    </source>
</evidence>
<evidence type="ECO:0000313" key="2">
    <source>
        <dbReference type="Proteomes" id="UP001164539"/>
    </source>
</evidence>
<sequence>MYKTKLQELCHQNRWSLPTYSSMKDGPDHNPRFKSSVSVNGLCFHSSVSCKSSKDSQNDAAQLACLHFTSPPPPPPPLCSLTNEPLIDEGLEIEKKPQRVDNDQANISGNSSISSAEIAAGGPTEIQSQASANKYEVFKGSEVVLVLVDLQFRYKTLLQNYAQRRNLESPKYSSVKSGPAHALCFKATVTVHGRTFDSIEFFKNLKQAEQAAAKDDYSVFYKTMLYEFSKKEDLPVPLYQTIKCGEPHTPTFFSMVEVEGEVFYGMVGRSKKEAEMKAARVAYTALIEHHLQNQKTSDYAVPSLDNLIGKKNTLPALTKEDSSASPPATELDVSALSLADSGKERAAAATEKSSSYLLCNRVRVYSCIPDIAFAKGITVMPISDNKWVAVSLEFPNEGAN</sequence>
<name>A0ACC1YN74_MELAZ</name>
<proteinExistence type="predicted"/>